<feature type="chain" id="PRO_5042293280" description="Proline iminopeptidase" evidence="11">
    <location>
        <begin position="26"/>
        <end position="481"/>
    </location>
</feature>
<comment type="similarity">
    <text evidence="3">Belongs to the peptidase S33 family.</text>
</comment>
<dbReference type="InterPro" id="IPR013595">
    <property type="entry name" value="Pept_S33_TAP-like_C"/>
</dbReference>
<evidence type="ECO:0000256" key="2">
    <source>
        <dbReference type="ARBA" id="ARBA00004496"/>
    </source>
</evidence>
<evidence type="ECO:0000256" key="3">
    <source>
        <dbReference type="ARBA" id="ARBA00010088"/>
    </source>
</evidence>
<evidence type="ECO:0000256" key="5">
    <source>
        <dbReference type="ARBA" id="ARBA00021843"/>
    </source>
</evidence>
<dbReference type="Pfam" id="PF08386">
    <property type="entry name" value="Abhydrolase_4"/>
    <property type="match status" value="1"/>
</dbReference>
<feature type="domain" description="Peptidase S33 tripeptidyl aminopeptidase-like C-terminal" evidence="13">
    <location>
        <begin position="375"/>
        <end position="469"/>
    </location>
</feature>
<dbReference type="GO" id="GO:0004177">
    <property type="term" value="F:aminopeptidase activity"/>
    <property type="evidence" value="ECO:0007669"/>
    <property type="project" value="UniProtKB-KW"/>
</dbReference>
<dbReference type="PRINTS" id="PR00793">
    <property type="entry name" value="PROAMNOPTASE"/>
</dbReference>
<keyword evidence="9 14" id="KW-0378">Hydrolase</keyword>
<dbReference type="InterPro" id="IPR029058">
    <property type="entry name" value="AB_hydrolase_fold"/>
</dbReference>
<feature type="signal peptide" evidence="11">
    <location>
        <begin position="1"/>
        <end position="25"/>
    </location>
</feature>
<accession>A0AAE5CD46</accession>
<comment type="subcellular location">
    <subcellularLocation>
        <location evidence="2">Cytoplasm</location>
    </subcellularLocation>
</comment>
<keyword evidence="7" id="KW-0963">Cytoplasm</keyword>
<dbReference type="InterPro" id="IPR005944">
    <property type="entry name" value="Pro_iminopeptidase"/>
</dbReference>
<evidence type="ECO:0000256" key="10">
    <source>
        <dbReference type="ARBA" id="ARBA00029605"/>
    </source>
</evidence>
<comment type="caution">
    <text evidence="14">The sequence shown here is derived from an EMBL/GenBank/DDBJ whole genome shotgun (WGS) entry which is preliminary data.</text>
</comment>
<gene>
    <name evidence="14" type="ORF">GWO12_08265</name>
</gene>
<dbReference type="InterPro" id="IPR002410">
    <property type="entry name" value="Peptidase_S33"/>
</dbReference>
<comment type="catalytic activity">
    <reaction evidence="1">
        <text>Release of N-terminal proline from a peptide.</text>
        <dbReference type="EC" id="3.4.11.5"/>
    </reaction>
</comment>
<sequence>MKRTGRRLAALFPVLLLTCASVVVSQGSSDRLRLGPCKIPGTNDTARCGIFTVFENRATGTGRNIDLNLVVIPARSANPRPDPVVWLAGGPGAAATRAAPGIRNAWFRADRDIVLVDQRGTGASNPLDCELHDSDDLQFYLDPLFRVEIFEPCRDKLAKAADLSQYTTPIAMDDLNEVRAALGYEKINLMGGSYGSRAALIYMRRHPETVRSAILEGVTPIAFRNPLYHAYEAQRALEEIFRQCAADPACGAAFPDLREEFDAVIARLEAQPARVTFTEGDTGERVELELSRYGFAEALRTTLYYMPGARDAPLLIHRAYQGDYEFFVRIGLRSNIGITNALALGMLLSVTCPEDLARIDPGEIPALTDGTFLGPDRVRNQMAVCAIWPAGDVPEGYGEPVAVDVPTLIFSGTLDPVTPPRWGDETARHLPNSLHVVAPGAHGLGGSCITGIERQFLETASVEGIDTSCVKEMSLPPFRTQ</sequence>
<dbReference type="EMBL" id="JAACAK010000063">
    <property type="protein sequence ID" value="NIR75089.1"/>
    <property type="molecule type" value="Genomic_DNA"/>
</dbReference>
<protein>
    <recommendedName>
        <fullName evidence="5">Proline iminopeptidase</fullName>
        <ecNumber evidence="4">3.4.11.5</ecNumber>
    </recommendedName>
    <alternativeName>
        <fullName evidence="10">Prolyl aminopeptidase</fullName>
    </alternativeName>
</protein>
<dbReference type="GO" id="GO:0005737">
    <property type="term" value="C:cytoplasm"/>
    <property type="evidence" value="ECO:0007669"/>
    <property type="project" value="UniProtKB-SubCell"/>
</dbReference>
<dbReference type="Pfam" id="PF00561">
    <property type="entry name" value="Abhydrolase_1"/>
    <property type="match status" value="1"/>
</dbReference>
<organism evidence="14 15">
    <name type="scientific">Candidatus Kutchimonas denitrificans</name>
    <dbReference type="NCBI Taxonomy" id="3056748"/>
    <lineage>
        <taxon>Bacteria</taxon>
        <taxon>Pseudomonadati</taxon>
        <taxon>Gemmatimonadota</taxon>
        <taxon>Gemmatimonadia</taxon>
        <taxon>Candidatus Palauibacterales</taxon>
        <taxon>Candidatus Palauibacteraceae</taxon>
        <taxon>Candidatus Kutchimonas</taxon>
    </lineage>
</organism>
<keyword evidence="6" id="KW-0031">Aminopeptidase</keyword>
<feature type="domain" description="AB hydrolase-1" evidence="12">
    <location>
        <begin position="83"/>
        <end position="222"/>
    </location>
</feature>
<evidence type="ECO:0000313" key="14">
    <source>
        <dbReference type="EMBL" id="NIR75089.1"/>
    </source>
</evidence>
<dbReference type="SUPFAM" id="SSF53474">
    <property type="entry name" value="alpha/beta-Hydrolases"/>
    <property type="match status" value="1"/>
</dbReference>
<dbReference type="EC" id="3.4.11.5" evidence="4"/>
<evidence type="ECO:0000259" key="13">
    <source>
        <dbReference type="Pfam" id="PF08386"/>
    </source>
</evidence>
<dbReference type="Proteomes" id="UP000702544">
    <property type="component" value="Unassembled WGS sequence"/>
</dbReference>
<evidence type="ECO:0000256" key="1">
    <source>
        <dbReference type="ARBA" id="ARBA00001585"/>
    </source>
</evidence>
<evidence type="ECO:0000259" key="12">
    <source>
        <dbReference type="Pfam" id="PF00561"/>
    </source>
</evidence>
<dbReference type="Gene3D" id="3.40.50.1820">
    <property type="entry name" value="alpha/beta hydrolase"/>
    <property type="match status" value="1"/>
</dbReference>
<dbReference type="GO" id="GO:0006508">
    <property type="term" value="P:proteolysis"/>
    <property type="evidence" value="ECO:0007669"/>
    <property type="project" value="UniProtKB-KW"/>
</dbReference>
<evidence type="ECO:0000256" key="4">
    <source>
        <dbReference type="ARBA" id="ARBA00012568"/>
    </source>
</evidence>
<proteinExistence type="inferred from homology"/>
<keyword evidence="11" id="KW-0732">Signal</keyword>
<evidence type="ECO:0000256" key="11">
    <source>
        <dbReference type="SAM" id="SignalP"/>
    </source>
</evidence>
<dbReference type="PANTHER" id="PTHR43722">
    <property type="entry name" value="PROLINE IMINOPEPTIDASE"/>
    <property type="match status" value="1"/>
</dbReference>
<dbReference type="PANTHER" id="PTHR43722:SF1">
    <property type="entry name" value="PROLINE IMINOPEPTIDASE"/>
    <property type="match status" value="1"/>
</dbReference>
<evidence type="ECO:0000256" key="6">
    <source>
        <dbReference type="ARBA" id="ARBA00022438"/>
    </source>
</evidence>
<evidence type="ECO:0000256" key="8">
    <source>
        <dbReference type="ARBA" id="ARBA00022670"/>
    </source>
</evidence>
<reference evidence="14 15" key="1">
    <citation type="submission" date="2020-01" db="EMBL/GenBank/DDBJ databases">
        <title>Genomes assembled from Gulf of Kutch pelagic sediment metagenomes.</title>
        <authorList>
            <person name="Chandrashekar M."/>
            <person name="Mahajan M.S."/>
            <person name="Dave K.J."/>
            <person name="Vatsa P."/>
            <person name="Nathani N.M."/>
        </authorList>
    </citation>
    <scope>NUCLEOTIDE SEQUENCE [LARGE SCALE GENOMIC DNA]</scope>
    <source>
        <strain evidence="14">KS3-K002</strain>
    </source>
</reference>
<evidence type="ECO:0000256" key="7">
    <source>
        <dbReference type="ARBA" id="ARBA00022490"/>
    </source>
</evidence>
<dbReference type="InterPro" id="IPR000073">
    <property type="entry name" value="AB_hydrolase_1"/>
</dbReference>
<dbReference type="AlphaFoldDB" id="A0AAE5CD46"/>
<evidence type="ECO:0000313" key="15">
    <source>
        <dbReference type="Proteomes" id="UP000702544"/>
    </source>
</evidence>
<evidence type="ECO:0000256" key="9">
    <source>
        <dbReference type="ARBA" id="ARBA00022801"/>
    </source>
</evidence>
<name>A0AAE5CD46_9BACT</name>
<keyword evidence="8" id="KW-0645">Protease</keyword>